<evidence type="ECO:0000313" key="2">
    <source>
        <dbReference type="Proteomes" id="UP000653578"/>
    </source>
</evidence>
<evidence type="ECO:0000313" key="1">
    <source>
        <dbReference type="EMBL" id="NOU66870.1"/>
    </source>
</evidence>
<proteinExistence type="predicted"/>
<dbReference type="RefSeq" id="WP_171633481.1">
    <property type="nucleotide sequence ID" value="NZ_WHNY01000066.1"/>
</dbReference>
<dbReference type="Proteomes" id="UP000653578">
    <property type="component" value="Unassembled WGS sequence"/>
</dbReference>
<gene>
    <name evidence="1" type="ORF">GC096_22750</name>
</gene>
<name>A0ABX1XEF7_9BACL</name>
<organism evidence="1 2">
    <name type="scientific">Paenibacillus plantarum</name>
    <dbReference type="NCBI Taxonomy" id="2654975"/>
    <lineage>
        <taxon>Bacteria</taxon>
        <taxon>Bacillati</taxon>
        <taxon>Bacillota</taxon>
        <taxon>Bacilli</taxon>
        <taxon>Bacillales</taxon>
        <taxon>Paenibacillaceae</taxon>
        <taxon>Paenibacillus</taxon>
    </lineage>
</organism>
<sequence>MSKIAVMDSHLASHREILTGHKIREIIEIVYRISLDDISAKGEGSILALYPLEIMKHIRQSLGIDPASTDHDSEIMSMTKVEAMDRYLLSYGPTIIGAEIRSLVNDIFGVNLAALATLDNPRLSIFSKGQWILQEPTDIISLTTGKGDIDVTISATDYCKNTIGFDQFPPELHDFLLTLGFSYHVEMKNYHYLNPAGQSISEAFKGQLIGKLITVIKDCY</sequence>
<accession>A0ABX1XEF7</accession>
<keyword evidence="2" id="KW-1185">Reference proteome</keyword>
<comment type="caution">
    <text evidence="1">The sequence shown here is derived from an EMBL/GenBank/DDBJ whole genome shotgun (WGS) entry which is preliminary data.</text>
</comment>
<protein>
    <submittedName>
        <fullName evidence="1">Uncharacterized protein</fullName>
    </submittedName>
</protein>
<dbReference type="EMBL" id="WHNY01000066">
    <property type="protein sequence ID" value="NOU66870.1"/>
    <property type="molecule type" value="Genomic_DNA"/>
</dbReference>
<reference evidence="1 2" key="1">
    <citation type="submission" date="2019-10" db="EMBL/GenBank/DDBJ databases">
        <title>Description of Paenibacillus humi sp. nov.</title>
        <authorList>
            <person name="Carlier A."/>
            <person name="Qi S."/>
        </authorList>
    </citation>
    <scope>NUCLEOTIDE SEQUENCE [LARGE SCALE GENOMIC DNA]</scope>
    <source>
        <strain evidence="1 2">LMG 31461</strain>
    </source>
</reference>